<reference evidence="2" key="1">
    <citation type="submission" date="2015-05" db="UniProtKB">
        <authorList>
            <consortium name="EnsemblMetazoa"/>
        </authorList>
    </citation>
    <scope>IDENTIFICATION</scope>
</reference>
<dbReference type="SUPFAM" id="SSF50978">
    <property type="entry name" value="WD40 repeat-like"/>
    <property type="match status" value="1"/>
</dbReference>
<dbReference type="Proteomes" id="UP000015103">
    <property type="component" value="Unassembled WGS sequence"/>
</dbReference>
<dbReference type="Pfam" id="PF00400">
    <property type="entry name" value="WD40"/>
    <property type="match status" value="2"/>
</dbReference>
<dbReference type="HOGENOM" id="CLU_394478_0_0_1"/>
<dbReference type="AlphaFoldDB" id="T1I1N4"/>
<dbReference type="PROSITE" id="PS50082">
    <property type="entry name" value="WD_REPEATS_2"/>
    <property type="match status" value="2"/>
</dbReference>
<dbReference type="STRING" id="13249.T1I1N4"/>
<protein>
    <submittedName>
        <fullName evidence="2">WD_REPEATS_REGION domain-containing protein</fullName>
    </submittedName>
</protein>
<accession>T1I1N4</accession>
<feature type="compositionally biased region" description="Polar residues" evidence="1">
    <location>
        <begin position="8"/>
        <end position="17"/>
    </location>
</feature>
<feature type="compositionally biased region" description="Basic and acidic residues" evidence="1">
    <location>
        <begin position="615"/>
        <end position="627"/>
    </location>
</feature>
<organism evidence="2 3">
    <name type="scientific">Rhodnius prolixus</name>
    <name type="common">Triatomid bug</name>
    <dbReference type="NCBI Taxonomy" id="13249"/>
    <lineage>
        <taxon>Eukaryota</taxon>
        <taxon>Metazoa</taxon>
        <taxon>Ecdysozoa</taxon>
        <taxon>Arthropoda</taxon>
        <taxon>Hexapoda</taxon>
        <taxon>Insecta</taxon>
        <taxon>Pterygota</taxon>
        <taxon>Neoptera</taxon>
        <taxon>Paraneoptera</taxon>
        <taxon>Hemiptera</taxon>
        <taxon>Heteroptera</taxon>
        <taxon>Panheteroptera</taxon>
        <taxon>Cimicomorpha</taxon>
        <taxon>Reduviidae</taxon>
        <taxon>Triatominae</taxon>
        <taxon>Rhodnius</taxon>
    </lineage>
</organism>
<proteinExistence type="predicted"/>
<feature type="region of interest" description="Disordered" evidence="1">
    <location>
        <begin position="576"/>
        <end position="627"/>
    </location>
</feature>
<dbReference type="SMART" id="SM00320">
    <property type="entry name" value="WD40"/>
    <property type="match status" value="3"/>
</dbReference>
<feature type="compositionally biased region" description="Low complexity" evidence="1">
    <location>
        <begin position="589"/>
        <end position="608"/>
    </location>
</feature>
<sequence length="699" mass="78545">MDTEEMNRSMSEGSQSDVEAPSSGEMSFYHSNLSMLLDFSATEVSTSFVEESLESGDEEERVQLSESSASFKFPYTCVSTSDIGIPRPSSGGTIVKGKCDMLNRRPVFLPKSRELLQKYEQQLSYFSEKLAEEQFAVQHLTDCIYKFKCDVYEKCEGQMLERLHLPKRLESINGMAFSSCGKYLGIGCGCGEFKICDREERRMYTPLVYGETSKIMCVRQLPNYGVPIFIGSTQSGVILICMYENPTWLTWEYIRETPNEINSFDVNMTGSKLVTGGKDATLRLYDLRTGKQLLQFKRRDMDCDKLIEMYLNNIEDKDDGHYRRIHAIKFKDEAVFLSGGNDNSVKIWDIRSGTNPVQHIYGPHICGDSLDILDSKVLTGQWTHSESVEVWDVRTSRKLSTMSPKNRRQLFVNEFPYCCKFMRYANLKGLPHGNGDLIGVGGSGLGAMEIQSIGLNTIVHRYIEPGHIITLAQFENLIAYGTSKGALGFCHFYSSKQGPDLHVEMVEGEEELLPEDQYSVSDLTDLQTQSKEMSVAASTLTESTVSSKSSKNIYRSVSTMLKEKSSSLFVVKPKSNVLMETDDGEEESTGSTSSSANGSSAEELSSSGEDNEEMERERLSSSEGWGVREELMKHNLKMLRKQKTEFLRKIKEMEKISESSFGCSDSSDQESLIEYVSSDNSVFNFPSDTEFPAASKQAK</sequence>
<evidence type="ECO:0000313" key="3">
    <source>
        <dbReference type="Proteomes" id="UP000015103"/>
    </source>
</evidence>
<evidence type="ECO:0000313" key="2">
    <source>
        <dbReference type="EnsemblMetazoa" id="RPRC010204-PA"/>
    </source>
</evidence>
<dbReference type="InterPro" id="IPR015943">
    <property type="entry name" value="WD40/YVTN_repeat-like_dom_sf"/>
</dbReference>
<feature type="region of interest" description="Disordered" evidence="1">
    <location>
        <begin position="1"/>
        <end position="24"/>
    </location>
</feature>
<dbReference type="PANTHER" id="PTHR47822:SF2">
    <property type="entry name" value="F-BOX AND WD-40 DOMAIN PROTEIN 7"/>
    <property type="match status" value="1"/>
</dbReference>
<dbReference type="eggNOG" id="KOG0274">
    <property type="taxonomic scope" value="Eukaryota"/>
</dbReference>
<dbReference type="EnsemblMetazoa" id="RPRC010204-RA">
    <property type="protein sequence ID" value="RPRC010204-PA"/>
    <property type="gene ID" value="RPRC010204"/>
</dbReference>
<dbReference type="InterPro" id="IPR036322">
    <property type="entry name" value="WD40_repeat_dom_sf"/>
</dbReference>
<dbReference type="PROSITE" id="PS50294">
    <property type="entry name" value="WD_REPEATS_REGION"/>
    <property type="match status" value="1"/>
</dbReference>
<dbReference type="GeneID" id="141459844"/>
<dbReference type="Gene3D" id="2.130.10.10">
    <property type="entry name" value="YVTN repeat-like/Quinoprotein amine dehydrogenase"/>
    <property type="match status" value="1"/>
</dbReference>
<dbReference type="RefSeq" id="XP_073995476.1">
    <property type="nucleotide sequence ID" value="XM_074139375.1"/>
</dbReference>
<dbReference type="InterPro" id="IPR001680">
    <property type="entry name" value="WD40_rpt"/>
</dbReference>
<name>T1I1N4_RHOPR</name>
<dbReference type="VEuPathDB" id="VectorBase:RPRC010204"/>
<keyword evidence="3" id="KW-1185">Reference proteome</keyword>
<dbReference type="PANTHER" id="PTHR47822">
    <property type="entry name" value="CARBOHYDRATE BINDING DOMAIN CONTAINING PROTEIN"/>
    <property type="match status" value="1"/>
</dbReference>
<dbReference type="EMBL" id="ACPB03008065">
    <property type="status" value="NOT_ANNOTATED_CDS"/>
    <property type="molecule type" value="Genomic_DNA"/>
</dbReference>
<evidence type="ECO:0000256" key="1">
    <source>
        <dbReference type="SAM" id="MobiDB-lite"/>
    </source>
</evidence>
<dbReference type="InParanoid" id="T1I1N4"/>